<sequence>MPKFAKGSKINCYKTREQLEKCLKGYGCEVVVTNDANGKGTLFVGWTFGGLPYRFEIPMPDRKDYERTEVTGDLRSQELTDKFHEQAARQYWRLAKEYIYMHMEFLEVTGCEFHEAFAPLLVTKSGDNVWQLAAVKAREIGKEGGDLLALMGPKE</sequence>
<proteinExistence type="predicted"/>
<dbReference type="EMBL" id="LAZR01008296">
    <property type="protein sequence ID" value="KKM79724.1"/>
    <property type="molecule type" value="Genomic_DNA"/>
</dbReference>
<protein>
    <submittedName>
        <fullName evidence="1">Uncharacterized protein</fullName>
    </submittedName>
</protein>
<gene>
    <name evidence="1" type="ORF">LCGC14_1347110</name>
</gene>
<evidence type="ECO:0000313" key="1">
    <source>
        <dbReference type="EMBL" id="KKM79724.1"/>
    </source>
</evidence>
<name>A0A0F9KC22_9ZZZZ</name>
<comment type="caution">
    <text evidence="1">The sequence shown here is derived from an EMBL/GenBank/DDBJ whole genome shotgun (WGS) entry which is preliminary data.</text>
</comment>
<reference evidence="1" key="1">
    <citation type="journal article" date="2015" name="Nature">
        <title>Complex archaea that bridge the gap between prokaryotes and eukaryotes.</title>
        <authorList>
            <person name="Spang A."/>
            <person name="Saw J.H."/>
            <person name="Jorgensen S.L."/>
            <person name="Zaremba-Niedzwiedzka K."/>
            <person name="Martijn J."/>
            <person name="Lind A.E."/>
            <person name="van Eijk R."/>
            <person name="Schleper C."/>
            <person name="Guy L."/>
            <person name="Ettema T.J."/>
        </authorList>
    </citation>
    <scope>NUCLEOTIDE SEQUENCE</scope>
</reference>
<accession>A0A0F9KC22</accession>
<dbReference type="AlphaFoldDB" id="A0A0F9KC22"/>
<organism evidence="1">
    <name type="scientific">marine sediment metagenome</name>
    <dbReference type="NCBI Taxonomy" id="412755"/>
    <lineage>
        <taxon>unclassified sequences</taxon>
        <taxon>metagenomes</taxon>
        <taxon>ecological metagenomes</taxon>
    </lineage>
</organism>